<dbReference type="SMART" id="SM00360">
    <property type="entry name" value="RRM"/>
    <property type="match status" value="1"/>
</dbReference>
<dbReference type="Proteomes" id="UP001620645">
    <property type="component" value="Unassembled WGS sequence"/>
</dbReference>
<feature type="compositionally biased region" description="Low complexity" evidence="2">
    <location>
        <begin position="475"/>
        <end position="490"/>
    </location>
</feature>
<sequence length="540" mass="60901">MYRSGGGRINERDVPESQHTVFIRGLPGNMSTDEIREFFEKDFGACTFDFVKVSPDRTKLYIAVRFDSKAAARKVMENFSTDGELLGFKVEMTWFRDIRRYLAHCAKQGIRPSRFRGRSDYRRDDEQYKGRGRSRSPTRSPEREEGARSRSASAASRHSIANRRRSQSRSHSARSHSHSRSLSSGGEVRAARDGNASHSEREKSLDYSDIEEKKVRLSPPRVLSPSPPPLKKSKKEKRKKEKRQRRSKHMSPSLADHRQPHSGSDMEMGGEEEDGLSNGGGRKMLKRESSSPVNNNKMIFIGPVKPIVQQSPTAPQKLPKVELRNQSIMLDLSDPKTVSPPKFKPIGELSDYQQQINGSKGMQEFSNIRLATPPPQPSPMLRNVPLPPATNVNEMMVDRNYIAKGVSPPKFKPIGELSDYQQQINGSQEVSNIRFATPPPQPPPVLRNVPLPPVTTNNNEMMVDRTCRNNTAKPSASDFGLAGSSSSTSTGEEDDAQLFGRRVVKFLRSLNNGRRRRRACIGIEQVMIEFETEEEEEQKR</sequence>
<keyword evidence="5" id="KW-1185">Reference proteome</keyword>
<dbReference type="PROSITE" id="PS50102">
    <property type="entry name" value="RRM"/>
    <property type="match status" value="1"/>
</dbReference>
<accession>A0ABD2HR30</accession>
<protein>
    <recommendedName>
        <fullName evidence="3">RRM domain-containing protein</fullName>
    </recommendedName>
</protein>
<dbReference type="CDD" id="cd00590">
    <property type="entry name" value="RRM_SF"/>
    <property type="match status" value="1"/>
</dbReference>
<evidence type="ECO:0000256" key="2">
    <source>
        <dbReference type="SAM" id="MobiDB-lite"/>
    </source>
</evidence>
<evidence type="ECO:0000313" key="5">
    <source>
        <dbReference type="Proteomes" id="UP001620645"/>
    </source>
</evidence>
<proteinExistence type="predicted"/>
<dbReference type="InterPro" id="IPR012677">
    <property type="entry name" value="Nucleotide-bd_a/b_plait_sf"/>
</dbReference>
<gene>
    <name evidence="4" type="ORF">niasHS_015691</name>
</gene>
<evidence type="ECO:0000313" key="4">
    <source>
        <dbReference type="EMBL" id="KAL3068976.1"/>
    </source>
</evidence>
<keyword evidence="1" id="KW-0694">RNA-binding</keyword>
<feature type="region of interest" description="Disordered" evidence="2">
    <location>
        <begin position="115"/>
        <end position="297"/>
    </location>
</feature>
<organism evidence="4 5">
    <name type="scientific">Heterodera schachtii</name>
    <name type="common">Sugarbeet cyst nematode worm</name>
    <name type="synonym">Tylenchus schachtii</name>
    <dbReference type="NCBI Taxonomy" id="97005"/>
    <lineage>
        <taxon>Eukaryota</taxon>
        <taxon>Metazoa</taxon>
        <taxon>Ecdysozoa</taxon>
        <taxon>Nematoda</taxon>
        <taxon>Chromadorea</taxon>
        <taxon>Rhabditida</taxon>
        <taxon>Tylenchina</taxon>
        <taxon>Tylenchomorpha</taxon>
        <taxon>Tylenchoidea</taxon>
        <taxon>Heteroderidae</taxon>
        <taxon>Heteroderinae</taxon>
        <taxon>Heterodera</taxon>
    </lineage>
</organism>
<evidence type="ECO:0000259" key="3">
    <source>
        <dbReference type="PROSITE" id="PS50102"/>
    </source>
</evidence>
<comment type="caution">
    <text evidence="4">The sequence shown here is derived from an EMBL/GenBank/DDBJ whole genome shotgun (WGS) entry which is preliminary data.</text>
</comment>
<feature type="compositionally biased region" description="Basic residues" evidence="2">
    <location>
        <begin position="160"/>
        <end position="179"/>
    </location>
</feature>
<reference evidence="4 5" key="1">
    <citation type="submission" date="2024-10" db="EMBL/GenBank/DDBJ databases">
        <authorList>
            <person name="Kim D."/>
        </authorList>
    </citation>
    <scope>NUCLEOTIDE SEQUENCE [LARGE SCALE GENOMIC DNA]</scope>
    <source>
        <strain evidence="4">Taebaek</strain>
    </source>
</reference>
<feature type="compositionally biased region" description="Basic and acidic residues" evidence="2">
    <location>
        <begin position="198"/>
        <end position="215"/>
    </location>
</feature>
<dbReference type="InterPro" id="IPR035979">
    <property type="entry name" value="RBD_domain_sf"/>
</dbReference>
<feature type="compositionally biased region" description="Low complexity" evidence="2">
    <location>
        <begin position="149"/>
        <end position="159"/>
    </location>
</feature>
<dbReference type="AlphaFoldDB" id="A0ABD2HR30"/>
<dbReference type="Pfam" id="PF00076">
    <property type="entry name" value="RRM_1"/>
    <property type="match status" value="1"/>
</dbReference>
<dbReference type="InterPro" id="IPR000504">
    <property type="entry name" value="RRM_dom"/>
</dbReference>
<feature type="region of interest" description="Disordered" evidence="2">
    <location>
        <begin position="469"/>
        <end position="495"/>
    </location>
</feature>
<dbReference type="EMBL" id="JBICCN010000434">
    <property type="protein sequence ID" value="KAL3068976.1"/>
    <property type="molecule type" value="Genomic_DNA"/>
</dbReference>
<feature type="compositionally biased region" description="Basic residues" evidence="2">
    <location>
        <begin position="231"/>
        <end position="249"/>
    </location>
</feature>
<dbReference type="SUPFAM" id="SSF54928">
    <property type="entry name" value="RNA-binding domain, RBD"/>
    <property type="match status" value="1"/>
</dbReference>
<feature type="domain" description="RRM" evidence="3">
    <location>
        <begin position="19"/>
        <end position="97"/>
    </location>
</feature>
<feature type="compositionally biased region" description="Basic and acidic residues" evidence="2">
    <location>
        <begin position="117"/>
        <end position="129"/>
    </location>
</feature>
<evidence type="ECO:0000256" key="1">
    <source>
        <dbReference type="PROSITE-ProRule" id="PRU00176"/>
    </source>
</evidence>
<dbReference type="Gene3D" id="3.30.70.330">
    <property type="match status" value="1"/>
</dbReference>
<name>A0ABD2HR30_HETSC</name>
<dbReference type="GO" id="GO:0003723">
    <property type="term" value="F:RNA binding"/>
    <property type="evidence" value="ECO:0007669"/>
    <property type="project" value="UniProtKB-UniRule"/>
</dbReference>